<dbReference type="STRING" id="36166.T1GRT0"/>
<keyword evidence="2" id="KW-0762">Sugar transport</keyword>
<keyword evidence="4 6" id="KW-1133">Transmembrane helix</keyword>
<reference evidence="8" key="1">
    <citation type="submission" date="2013-02" db="EMBL/GenBank/DDBJ databases">
        <authorList>
            <person name="Hughes D."/>
        </authorList>
    </citation>
    <scope>NUCLEOTIDE SEQUENCE</scope>
    <source>
        <strain>Durham</strain>
        <strain evidence="8">NC isolate 2 -- Noor lab</strain>
    </source>
</reference>
<accession>T1GRT0</accession>
<evidence type="ECO:0000313" key="7">
    <source>
        <dbReference type="EnsemblMetazoa" id="MESCA006370-PA"/>
    </source>
</evidence>
<dbReference type="AlphaFoldDB" id="T1GRT0"/>
<evidence type="ECO:0000256" key="5">
    <source>
        <dbReference type="ARBA" id="ARBA00023136"/>
    </source>
</evidence>
<dbReference type="OMA" id="MTIVWRE"/>
<protein>
    <submittedName>
        <fullName evidence="7">Uncharacterized protein</fullName>
    </submittedName>
</protein>
<dbReference type="GO" id="GO:0015165">
    <property type="term" value="F:pyrimidine nucleotide-sugar transmembrane transporter activity"/>
    <property type="evidence" value="ECO:0007669"/>
    <property type="project" value="InterPro"/>
</dbReference>
<organism evidence="7 8">
    <name type="scientific">Megaselia scalaris</name>
    <name type="common">Humpbacked fly</name>
    <name type="synonym">Phora scalaris</name>
    <dbReference type="NCBI Taxonomy" id="36166"/>
    <lineage>
        <taxon>Eukaryota</taxon>
        <taxon>Metazoa</taxon>
        <taxon>Ecdysozoa</taxon>
        <taxon>Arthropoda</taxon>
        <taxon>Hexapoda</taxon>
        <taxon>Insecta</taxon>
        <taxon>Pterygota</taxon>
        <taxon>Neoptera</taxon>
        <taxon>Endopterygota</taxon>
        <taxon>Diptera</taxon>
        <taxon>Brachycera</taxon>
        <taxon>Muscomorpha</taxon>
        <taxon>Platypezoidea</taxon>
        <taxon>Phoridae</taxon>
        <taxon>Megaseliini</taxon>
        <taxon>Megaselia</taxon>
    </lineage>
</organism>
<feature type="transmembrane region" description="Helical" evidence="6">
    <location>
        <begin position="12"/>
        <end position="32"/>
    </location>
</feature>
<proteinExistence type="predicted"/>
<keyword evidence="8" id="KW-1185">Reference proteome</keyword>
<dbReference type="InterPro" id="IPR007271">
    <property type="entry name" value="Nuc_sug_transpt"/>
</dbReference>
<dbReference type="Pfam" id="PF04142">
    <property type="entry name" value="Nuc_sug_transp"/>
    <property type="match status" value="1"/>
</dbReference>
<reference evidence="7" key="2">
    <citation type="submission" date="2015-06" db="UniProtKB">
        <authorList>
            <consortium name="EnsemblMetazoa"/>
        </authorList>
    </citation>
    <scope>IDENTIFICATION</scope>
</reference>
<keyword evidence="5 6" id="KW-0472">Membrane</keyword>
<evidence type="ECO:0000256" key="2">
    <source>
        <dbReference type="ARBA" id="ARBA00022597"/>
    </source>
</evidence>
<sequence>MTIVWREIFPSKFSVIIFILYMALFVNQGILVTFSQNKSNNYEFSTVAVVLLTEVTKLLVSCVLYCKDNTVKSLFSNVQKDFNVLLLYFVPSFLYCLYNNLAFINLSKFDPTTYYLLLQFRVVIVGILFQIKLTILTSFFYYVTQCV</sequence>
<dbReference type="EnsemblMetazoa" id="MESCA006370-RA">
    <property type="protein sequence ID" value="MESCA006370-PA"/>
    <property type="gene ID" value="MESCA006370"/>
</dbReference>
<evidence type="ECO:0000256" key="3">
    <source>
        <dbReference type="ARBA" id="ARBA00022692"/>
    </source>
</evidence>
<keyword evidence="2" id="KW-0813">Transport</keyword>
<dbReference type="EMBL" id="CAQQ02109128">
    <property type="status" value="NOT_ANNOTATED_CDS"/>
    <property type="molecule type" value="Genomic_DNA"/>
</dbReference>
<feature type="transmembrane region" description="Helical" evidence="6">
    <location>
        <begin position="44"/>
        <end position="65"/>
    </location>
</feature>
<evidence type="ECO:0000313" key="8">
    <source>
        <dbReference type="Proteomes" id="UP000015102"/>
    </source>
</evidence>
<dbReference type="PANTHER" id="PTHR10231">
    <property type="entry name" value="NUCLEOTIDE-SUGAR TRANSMEMBRANE TRANSPORTER"/>
    <property type="match status" value="1"/>
</dbReference>
<evidence type="ECO:0000256" key="4">
    <source>
        <dbReference type="ARBA" id="ARBA00022989"/>
    </source>
</evidence>
<comment type="subcellular location">
    <subcellularLocation>
        <location evidence="1">Membrane</location>
        <topology evidence="1">Multi-pass membrane protein</topology>
    </subcellularLocation>
</comment>
<feature type="transmembrane region" description="Helical" evidence="6">
    <location>
        <begin position="118"/>
        <end position="143"/>
    </location>
</feature>
<dbReference type="Proteomes" id="UP000015102">
    <property type="component" value="Unassembled WGS sequence"/>
</dbReference>
<dbReference type="HOGENOM" id="CLU_1770183_0_0_1"/>
<name>T1GRT0_MEGSC</name>
<feature type="transmembrane region" description="Helical" evidence="6">
    <location>
        <begin position="85"/>
        <end position="106"/>
    </location>
</feature>
<dbReference type="GO" id="GO:0000139">
    <property type="term" value="C:Golgi membrane"/>
    <property type="evidence" value="ECO:0007669"/>
    <property type="project" value="InterPro"/>
</dbReference>
<evidence type="ECO:0000256" key="1">
    <source>
        <dbReference type="ARBA" id="ARBA00004141"/>
    </source>
</evidence>
<keyword evidence="3 6" id="KW-0812">Transmembrane</keyword>
<evidence type="ECO:0000256" key="6">
    <source>
        <dbReference type="SAM" id="Phobius"/>
    </source>
</evidence>